<dbReference type="EMBL" id="CH476737">
    <property type="protein sequence ID" value="EIE84110.1"/>
    <property type="molecule type" value="Genomic_DNA"/>
</dbReference>
<organism evidence="1 2">
    <name type="scientific">Rhizopus delemar (strain RA 99-880 / ATCC MYA-4621 / FGSC 9543 / NRRL 43880)</name>
    <name type="common">Mucormycosis agent</name>
    <name type="synonym">Rhizopus arrhizus var. delemar</name>
    <dbReference type="NCBI Taxonomy" id="246409"/>
    <lineage>
        <taxon>Eukaryota</taxon>
        <taxon>Fungi</taxon>
        <taxon>Fungi incertae sedis</taxon>
        <taxon>Mucoromycota</taxon>
        <taxon>Mucoromycotina</taxon>
        <taxon>Mucoromycetes</taxon>
        <taxon>Mucorales</taxon>
        <taxon>Mucorineae</taxon>
        <taxon>Rhizopodaceae</taxon>
        <taxon>Rhizopus</taxon>
    </lineage>
</organism>
<gene>
    <name evidence="1" type="ORF">RO3G_08820</name>
</gene>
<dbReference type="GeneID" id="93615786"/>
<evidence type="ECO:0000313" key="2">
    <source>
        <dbReference type="Proteomes" id="UP000009138"/>
    </source>
</evidence>
<evidence type="ECO:0008006" key="3">
    <source>
        <dbReference type="Google" id="ProtNLM"/>
    </source>
</evidence>
<dbReference type="InterPro" id="IPR018247">
    <property type="entry name" value="EF_Hand_1_Ca_BS"/>
</dbReference>
<dbReference type="VEuPathDB" id="FungiDB:RO3G_08820"/>
<dbReference type="PROSITE" id="PS00018">
    <property type="entry name" value="EF_HAND_1"/>
    <property type="match status" value="1"/>
</dbReference>
<protein>
    <recommendedName>
        <fullName evidence="3">HTH CENPB-type domain-containing protein</fullName>
    </recommendedName>
</protein>
<accession>I1C6N0</accession>
<proteinExistence type="predicted"/>
<dbReference type="InParanoid" id="I1C6N0"/>
<keyword evidence="2" id="KW-1185">Reference proteome</keyword>
<dbReference type="RefSeq" id="XP_067519506.1">
    <property type="nucleotide sequence ID" value="XM_067663405.1"/>
</dbReference>
<dbReference type="eggNOG" id="ENOG502SIUD">
    <property type="taxonomic scope" value="Eukaryota"/>
</dbReference>
<evidence type="ECO:0000313" key="1">
    <source>
        <dbReference type="EMBL" id="EIE84110.1"/>
    </source>
</evidence>
<sequence length="206" mass="23606">MSNNKRLLDQNATGQLNRTELGEWAMKKFNLDQPLAQQTISNILKNAKMLYSNNNVVNNGKSLKTTRYPLLDDELHRILENEISFSSRWLTKLFKRIGVKCRPMHDESVSVDITSENIQNELRKIEELLGPCDPADIMNFDETGLYYQQPPRRTICSELLDGLRIVKSVLQLSCSVTRMGLTKGNQLLSHNTRAPNVLKQELICYP</sequence>
<dbReference type="AlphaFoldDB" id="I1C6N0"/>
<dbReference type="Proteomes" id="UP000009138">
    <property type="component" value="Unassembled WGS sequence"/>
</dbReference>
<name>I1C6N0_RHIO9</name>
<reference evidence="1 2" key="1">
    <citation type="journal article" date="2009" name="PLoS Genet.">
        <title>Genomic analysis of the basal lineage fungus Rhizopus oryzae reveals a whole-genome duplication.</title>
        <authorList>
            <person name="Ma L.-J."/>
            <person name="Ibrahim A.S."/>
            <person name="Skory C."/>
            <person name="Grabherr M.G."/>
            <person name="Burger G."/>
            <person name="Butler M."/>
            <person name="Elias M."/>
            <person name="Idnurm A."/>
            <person name="Lang B.F."/>
            <person name="Sone T."/>
            <person name="Abe A."/>
            <person name="Calvo S.E."/>
            <person name="Corrochano L.M."/>
            <person name="Engels R."/>
            <person name="Fu J."/>
            <person name="Hansberg W."/>
            <person name="Kim J.-M."/>
            <person name="Kodira C.D."/>
            <person name="Koehrsen M.J."/>
            <person name="Liu B."/>
            <person name="Miranda-Saavedra D."/>
            <person name="O'Leary S."/>
            <person name="Ortiz-Castellanos L."/>
            <person name="Poulter R."/>
            <person name="Rodriguez-Romero J."/>
            <person name="Ruiz-Herrera J."/>
            <person name="Shen Y.-Q."/>
            <person name="Zeng Q."/>
            <person name="Galagan J."/>
            <person name="Birren B.W."/>
            <person name="Cuomo C.A."/>
            <person name="Wickes B.L."/>
        </authorList>
    </citation>
    <scope>NUCLEOTIDE SEQUENCE [LARGE SCALE GENOMIC DNA]</scope>
    <source>
        <strain evidence="2">RA 99-880 / ATCC MYA-4621 / FGSC 9543 / NRRL 43880</strain>
    </source>
</reference>